<reference evidence="2" key="1">
    <citation type="submission" date="2018-10" db="EMBL/GenBank/DDBJ databases">
        <title>Schaedlerella arabinophila gen. nov. sp. nov., isolated from the mouse intestinal tract and comparative analysis with the genome of the closely related altered Schaedler flora strain ASF502.</title>
        <authorList>
            <person name="Miyake S."/>
            <person name="Soh M."/>
            <person name="Seedorf H."/>
        </authorList>
    </citation>
    <scope>NUCLEOTIDE SEQUENCE [LARGE SCALE GENOMIC DNA]</scope>
    <source>
        <strain evidence="2">DSM 106076</strain>
    </source>
</reference>
<comment type="caution">
    <text evidence="2">The sequence shown here is derived from an EMBL/GenBank/DDBJ whole genome shotgun (WGS) entry which is preliminary data.</text>
</comment>
<dbReference type="Proteomes" id="UP000274920">
    <property type="component" value="Unassembled WGS sequence"/>
</dbReference>
<name>A0A426DMR8_9FIRM</name>
<dbReference type="InterPro" id="IPR026935">
    <property type="entry name" value="BtrH_N"/>
</dbReference>
<sequence length="333" mass="38410">MSRKIIEIKHHLSSGCCMCSGIEDLYATKTNQSIPEGFLLALGSFGETVFIKMNNSEKPYMFSANDARPKTVYENLKDELGLDYKIIGGRTVKYAKNSIKKEIDEGYPVVLGPLDMFYLPYLKMYHVEHIPIHYVLMTGYDEEKNCVLIYDCDREDIIELAVSDLELAWNIEKNGVGDKNGFIKIRLGENLPDKYTLSCNCLLKKAERQFREKPYILGISAYEKIARELPKWKKKFSEEEYRKALISITEYMGKVPKVPNQIIGVKEADIPYCANYDRLAEIIQELGQEYKQDNWIESAQLFDKCGKNIETIVTYVVQYCCNDVDRTDELNII</sequence>
<accession>A0A426DMR8</accession>
<gene>
    <name evidence="2" type="ORF">EBB54_23270</name>
</gene>
<dbReference type="RefSeq" id="WP_125129131.1">
    <property type="nucleotide sequence ID" value="NZ_RHJS01000002.1"/>
</dbReference>
<proteinExistence type="predicted"/>
<feature type="domain" description="Butirosin biosynthesis protein H N-terminal" evidence="1">
    <location>
        <begin position="17"/>
        <end position="152"/>
    </location>
</feature>
<protein>
    <recommendedName>
        <fullName evidence="1">Butirosin biosynthesis protein H N-terminal domain-containing protein</fullName>
    </recommendedName>
</protein>
<keyword evidence="3" id="KW-1185">Reference proteome</keyword>
<dbReference type="EMBL" id="RHJS01000002">
    <property type="protein sequence ID" value="RRK33951.1"/>
    <property type="molecule type" value="Genomic_DNA"/>
</dbReference>
<evidence type="ECO:0000313" key="2">
    <source>
        <dbReference type="EMBL" id="RRK33951.1"/>
    </source>
</evidence>
<evidence type="ECO:0000259" key="1">
    <source>
        <dbReference type="Pfam" id="PF14399"/>
    </source>
</evidence>
<dbReference type="Pfam" id="PF14399">
    <property type="entry name" value="BtrH_N"/>
    <property type="match status" value="1"/>
</dbReference>
<organism evidence="2 3">
    <name type="scientific">Schaedlerella arabinosiphila</name>
    <dbReference type="NCBI Taxonomy" id="2044587"/>
    <lineage>
        <taxon>Bacteria</taxon>
        <taxon>Bacillati</taxon>
        <taxon>Bacillota</taxon>
        <taxon>Clostridia</taxon>
        <taxon>Lachnospirales</taxon>
        <taxon>Lachnospiraceae</taxon>
        <taxon>Schaedlerella</taxon>
    </lineage>
</organism>
<evidence type="ECO:0000313" key="3">
    <source>
        <dbReference type="Proteomes" id="UP000274920"/>
    </source>
</evidence>
<dbReference type="AlphaFoldDB" id="A0A426DMR8"/>